<dbReference type="InterPro" id="IPR023214">
    <property type="entry name" value="HAD_sf"/>
</dbReference>
<keyword evidence="1" id="KW-0378">Hydrolase</keyword>
<dbReference type="EMBL" id="JACIEN010000010">
    <property type="protein sequence ID" value="MBB4019940.1"/>
    <property type="molecule type" value="Genomic_DNA"/>
</dbReference>
<dbReference type="InterPro" id="IPR036412">
    <property type="entry name" value="HAD-like_sf"/>
</dbReference>
<reference evidence="2 3" key="1">
    <citation type="submission" date="2020-08" db="EMBL/GenBank/DDBJ databases">
        <title>Genomic Encyclopedia of Type Strains, Phase IV (KMG-IV): sequencing the most valuable type-strain genomes for metagenomic binning, comparative biology and taxonomic classification.</title>
        <authorList>
            <person name="Goeker M."/>
        </authorList>
    </citation>
    <scope>NUCLEOTIDE SEQUENCE [LARGE SCALE GENOMIC DNA]</scope>
    <source>
        <strain evidence="2 3">DSM 103737</strain>
    </source>
</reference>
<dbReference type="GO" id="GO:0019120">
    <property type="term" value="F:hydrolase activity, acting on acid halide bonds, in C-halide compounds"/>
    <property type="evidence" value="ECO:0007669"/>
    <property type="project" value="InterPro"/>
</dbReference>
<dbReference type="NCBIfam" id="TIGR01428">
    <property type="entry name" value="HAD_type_II"/>
    <property type="match status" value="1"/>
</dbReference>
<comment type="caution">
    <text evidence="2">The sequence shown here is derived from an EMBL/GenBank/DDBJ whole genome shotgun (WGS) entry which is preliminary data.</text>
</comment>
<gene>
    <name evidence="2" type="ORF">GGR16_005001</name>
</gene>
<dbReference type="RefSeq" id="WP_019401750.1">
    <property type="nucleotide sequence ID" value="NZ_JACIEN010000010.1"/>
</dbReference>
<evidence type="ECO:0000256" key="1">
    <source>
        <dbReference type="ARBA" id="ARBA00022801"/>
    </source>
</evidence>
<dbReference type="PANTHER" id="PTHR43316">
    <property type="entry name" value="HYDROLASE, HALOACID DELAHOGENASE-RELATED"/>
    <property type="match status" value="1"/>
</dbReference>
<dbReference type="SFLD" id="SFLDS00003">
    <property type="entry name" value="Haloacid_Dehalogenase"/>
    <property type="match status" value="1"/>
</dbReference>
<dbReference type="Pfam" id="PF00702">
    <property type="entry name" value="Hydrolase"/>
    <property type="match status" value="1"/>
</dbReference>
<sequence length="240" mass="26818">MKLTDFKVLTFDCYGTLIDWESGIHTALQPLVEKGGRARARDEVLETFARHESSQQAETPDMLYSDLLTRVHRRIADEWGIAASAEDDRRFGLSVGDWPAFPDSASALQYLQKFYKLVILSNVDHASFARSNEKLGVTFDAVYTAEDIGSYKPNPRNFAYMLEQLAGLGYGKADILHTAQSLFHDHVPAKTVGLASAWIDRRRNEGGWGATMPPDGDARYDFHFASMAEMAKAHQDALRG</sequence>
<keyword evidence="3" id="KW-1185">Reference proteome</keyword>
<dbReference type="InterPro" id="IPR006439">
    <property type="entry name" value="HAD-SF_hydro_IA"/>
</dbReference>
<name>A0A840C4B3_9HYPH</name>
<dbReference type="Proteomes" id="UP000577362">
    <property type="component" value="Unassembled WGS sequence"/>
</dbReference>
<evidence type="ECO:0000313" key="3">
    <source>
        <dbReference type="Proteomes" id="UP000577362"/>
    </source>
</evidence>
<dbReference type="SUPFAM" id="SSF56784">
    <property type="entry name" value="HAD-like"/>
    <property type="match status" value="1"/>
</dbReference>
<dbReference type="Gene3D" id="3.40.50.1000">
    <property type="entry name" value="HAD superfamily/HAD-like"/>
    <property type="match status" value="1"/>
</dbReference>
<dbReference type="InterPro" id="IPR051540">
    <property type="entry name" value="S-2-haloacid_dehalogenase"/>
</dbReference>
<organism evidence="2 3">
    <name type="scientific">Chelatococcus caeni</name>
    <dbReference type="NCBI Taxonomy" id="1348468"/>
    <lineage>
        <taxon>Bacteria</taxon>
        <taxon>Pseudomonadati</taxon>
        <taxon>Pseudomonadota</taxon>
        <taxon>Alphaproteobacteria</taxon>
        <taxon>Hyphomicrobiales</taxon>
        <taxon>Chelatococcaceae</taxon>
        <taxon>Chelatococcus</taxon>
    </lineage>
</organism>
<dbReference type="PANTHER" id="PTHR43316:SF9">
    <property type="entry name" value="ACID DEHALOGENASE, PUTATIVE (AFU_ORTHOLOGUE AFUA_6G14460)-RELATED"/>
    <property type="match status" value="1"/>
</dbReference>
<dbReference type="Gene3D" id="1.10.150.750">
    <property type="match status" value="1"/>
</dbReference>
<dbReference type="AlphaFoldDB" id="A0A840C4B3"/>
<evidence type="ECO:0000313" key="2">
    <source>
        <dbReference type="EMBL" id="MBB4019940.1"/>
    </source>
</evidence>
<dbReference type="NCBIfam" id="TIGR01493">
    <property type="entry name" value="HAD-SF-IA-v2"/>
    <property type="match status" value="1"/>
</dbReference>
<dbReference type="SFLD" id="SFLDG01129">
    <property type="entry name" value="C1.5:_HAD__Beta-PGM__Phosphata"/>
    <property type="match status" value="1"/>
</dbReference>
<proteinExistence type="predicted"/>
<accession>A0A840C4B3</accession>
<dbReference type="InterPro" id="IPR006328">
    <property type="entry name" value="2-HAD"/>
</dbReference>
<protein>
    <submittedName>
        <fullName evidence="2">2-haloalkanoic acid dehalogenase type II</fullName>
    </submittedName>
</protein>